<dbReference type="EMBL" id="MCHY01000008">
    <property type="protein sequence ID" value="RKD24403.1"/>
    <property type="molecule type" value="Genomic_DNA"/>
</dbReference>
<evidence type="ECO:0000256" key="1">
    <source>
        <dbReference type="ARBA" id="ARBA00022553"/>
    </source>
</evidence>
<dbReference type="RefSeq" id="WP_120189702.1">
    <property type="nucleotide sequence ID" value="NZ_MCHY01000008.1"/>
</dbReference>
<dbReference type="Gene3D" id="3.30.750.24">
    <property type="entry name" value="STAS domain"/>
    <property type="match status" value="1"/>
</dbReference>
<keyword evidence="1" id="KW-0597">Phosphoprotein</keyword>
<organism evidence="2 3">
    <name type="scientific">Ammoniphilus oxalaticus</name>
    <dbReference type="NCBI Taxonomy" id="66863"/>
    <lineage>
        <taxon>Bacteria</taxon>
        <taxon>Bacillati</taxon>
        <taxon>Bacillota</taxon>
        <taxon>Bacilli</taxon>
        <taxon>Bacillales</taxon>
        <taxon>Paenibacillaceae</taxon>
        <taxon>Aneurinibacillus group</taxon>
        <taxon>Ammoniphilus</taxon>
    </lineage>
</organism>
<proteinExistence type="predicted"/>
<comment type="caution">
    <text evidence="2">The sequence shown here is derived from an EMBL/GenBank/DDBJ whole genome shotgun (WGS) entry which is preliminary data.</text>
</comment>
<dbReference type="OrthoDB" id="2379721at2"/>
<protein>
    <recommendedName>
        <fullName evidence="4">STAS domain-containing protein</fullName>
    </recommendedName>
</protein>
<dbReference type="PANTHER" id="PTHR33745:SF3">
    <property type="entry name" value="RSBT CO-ANTAGONIST PROTEIN RSBRC"/>
    <property type="match status" value="1"/>
</dbReference>
<dbReference type="PANTHER" id="PTHR33745">
    <property type="entry name" value="RSBT ANTAGONIST PROTEIN RSBS-RELATED"/>
    <property type="match status" value="1"/>
</dbReference>
<evidence type="ECO:0000313" key="2">
    <source>
        <dbReference type="EMBL" id="RKD24403.1"/>
    </source>
</evidence>
<reference evidence="2 3" key="1">
    <citation type="submission" date="2016-08" db="EMBL/GenBank/DDBJ databases">
        <title>Novel Firmicute Genomes.</title>
        <authorList>
            <person name="Poppleton D.I."/>
            <person name="Gribaldo S."/>
        </authorList>
    </citation>
    <scope>NUCLEOTIDE SEQUENCE [LARGE SCALE GENOMIC DNA]</scope>
    <source>
        <strain evidence="2 3">RAOx-1</strain>
    </source>
</reference>
<dbReference type="CDD" id="cd07041">
    <property type="entry name" value="STAS_RsbR_RsbS_like"/>
    <property type="match status" value="1"/>
</dbReference>
<gene>
    <name evidence="2" type="ORF">BEP19_08410</name>
</gene>
<evidence type="ECO:0008006" key="4">
    <source>
        <dbReference type="Google" id="ProtNLM"/>
    </source>
</evidence>
<sequence>MKMAVMDLTYVQGHTLHQFIANNMDFILKEWNYTGGKFKFFQSAKATPNSLQQTFENLFLIIGREKPKINRNELAKWAEQIGRKRAKNDFPIYYTLELFHEFRDLFWKTLYSYIELSEIELDSNELIELERYYNQAIDFAIYHFAVNYVRQKNEITRLQQLALKTPRVPLTPLTDEIALSTLIGSMDASRLENWTEETIDNIEKLKIHCLIVDVNHLLFTDPTILKSFLHSLQGFQWIGCHTILTGMNYKDGRELIKTGALPEGLVIHANIKQAIASLGGLSVHPEKPISSTKELRRVQRKRQ</sequence>
<dbReference type="AlphaFoldDB" id="A0A419SK60"/>
<keyword evidence="3" id="KW-1185">Reference proteome</keyword>
<accession>A0A419SK60</accession>
<name>A0A419SK60_9BACL</name>
<dbReference type="InterPro" id="IPR036513">
    <property type="entry name" value="STAS_dom_sf"/>
</dbReference>
<dbReference type="SUPFAM" id="SSF52091">
    <property type="entry name" value="SpoIIaa-like"/>
    <property type="match status" value="1"/>
</dbReference>
<dbReference type="Proteomes" id="UP000284219">
    <property type="component" value="Unassembled WGS sequence"/>
</dbReference>
<dbReference type="InterPro" id="IPR051932">
    <property type="entry name" value="Bact_StressResp_Reg"/>
</dbReference>
<evidence type="ECO:0000313" key="3">
    <source>
        <dbReference type="Proteomes" id="UP000284219"/>
    </source>
</evidence>